<evidence type="ECO:0000313" key="6">
    <source>
        <dbReference type="EMBL" id="AJI22262.1"/>
    </source>
</evidence>
<dbReference type="HOGENOM" id="CLU_056519_2_0_9"/>
<evidence type="ECO:0000256" key="2">
    <source>
        <dbReference type="ARBA" id="ARBA00022723"/>
    </source>
</evidence>
<dbReference type="PANTHER" id="PTHR42978:SF6">
    <property type="entry name" value="QUORUM-QUENCHING LACTONASE YTNP-RELATED"/>
    <property type="match status" value="1"/>
</dbReference>
<dbReference type="SUPFAM" id="SSF56281">
    <property type="entry name" value="Metallo-hydrolase/oxidoreductase"/>
    <property type="match status" value="1"/>
</dbReference>
<dbReference type="GeneID" id="93645288"/>
<evidence type="ECO:0000256" key="1">
    <source>
        <dbReference type="ARBA" id="ARBA00007749"/>
    </source>
</evidence>
<dbReference type="KEGG" id="bmeg:BG04_1822"/>
<dbReference type="Gene3D" id="3.60.15.10">
    <property type="entry name" value="Ribonuclease Z/Hydroxyacylglutathione hydrolase-like"/>
    <property type="match status" value="1"/>
</dbReference>
<keyword evidence="3" id="KW-0378">Hydrolase</keyword>
<reference evidence="6 7" key="1">
    <citation type="journal article" date="2015" name="Genome Announc.">
        <title>Complete genome sequences for 35 biothreat assay-relevant bacillus species.</title>
        <authorList>
            <person name="Johnson S.L."/>
            <person name="Daligault H.E."/>
            <person name="Davenport K.W."/>
            <person name="Jaissle J."/>
            <person name="Frey K.G."/>
            <person name="Ladner J.T."/>
            <person name="Broomall S.M."/>
            <person name="Bishop-Lilly K.A."/>
            <person name="Bruce D.C."/>
            <person name="Gibbons H.S."/>
            <person name="Coyne S.R."/>
            <person name="Lo C.C."/>
            <person name="Meincke L."/>
            <person name="Munk A.C."/>
            <person name="Koroleva G.I."/>
            <person name="Rosenzweig C.N."/>
            <person name="Palacios G.F."/>
            <person name="Redden C.L."/>
            <person name="Minogue T.D."/>
            <person name="Chain P.S."/>
        </authorList>
    </citation>
    <scope>NUCLEOTIDE SEQUENCE [LARGE SCALE GENOMIC DNA]</scope>
    <source>
        <strain evidence="7">ATCC 14581 / DSM 32 / JCM 2506 / NBRC 15308 / NCIMB 9376 / NCTC 10342 / NRRL B-14308 / VKM B-512</strain>
    </source>
</reference>
<keyword evidence="4" id="KW-0862">Zinc</keyword>
<dbReference type="PANTHER" id="PTHR42978">
    <property type="entry name" value="QUORUM-QUENCHING LACTONASE YTNP-RELATED-RELATED"/>
    <property type="match status" value="1"/>
</dbReference>
<dbReference type="GO" id="GO:0046872">
    <property type="term" value="F:metal ion binding"/>
    <property type="evidence" value="ECO:0007669"/>
    <property type="project" value="UniProtKB-KW"/>
</dbReference>
<dbReference type="CDD" id="cd07728">
    <property type="entry name" value="YtnP-like_MBL-fold"/>
    <property type="match status" value="1"/>
</dbReference>
<evidence type="ECO:0000313" key="7">
    <source>
        <dbReference type="Proteomes" id="UP000031829"/>
    </source>
</evidence>
<gene>
    <name evidence="6" type="ORF">BG04_1822</name>
</gene>
<accession>A0A0B6AME2</accession>
<evidence type="ECO:0000256" key="4">
    <source>
        <dbReference type="ARBA" id="ARBA00022833"/>
    </source>
</evidence>
<dbReference type="EMBL" id="CP009920">
    <property type="protein sequence ID" value="AJI22262.1"/>
    <property type="molecule type" value="Genomic_DNA"/>
</dbReference>
<dbReference type="RefSeq" id="WP_034648627.1">
    <property type="nucleotide sequence ID" value="NZ_BCVB01000008.1"/>
</dbReference>
<dbReference type="Proteomes" id="UP000031829">
    <property type="component" value="Chromosome"/>
</dbReference>
<name>A0A0B6AME2_PRIM2</name>
<dbReference type="InterPro" id="IPR051013">
    <property type="entry name" value="MBL_superfamily_lactonases"/>
</dbReference>
<protein>
    <submittedName>
        <fullName evidence="6">Metallo-beta-lactamase superfamily protein</fullName>
    </submittedName>
</protein>
<dbReference type="Pfam" id="PF00753">
    <property type="entry name" value="Lactamase_B"/>
    <property type="match status" value="1"/>
</dbReference>
<dbReference type="GO" id="GO:0016787">
    <property type="term" value="F:hydrolase activity"/>
    <property type="evidence" value="ECO:0007669"/>
    <property type="project" value="UniProtKB-KW"/>
</dbReference>
<dbReference type="InterPro" id="IPR001279">
    <property type="entry name" value="Metallo-B-lactamas"/>
</dbReference>
<evidence type="ECO:0000259" key="5">
    <source>
        <dbReference type="SMART" id="SM00849"/>
    </source>
</evidence>
<keyword evidence="2" id="KW-0479">Metal-binding</keyword>
<feature type="domain" description="Metallo-beta-lactamase" evidence="5">
    <location>
        <begin position="50"/>
        <end position="257"/>
    </location>
</feature>
<dbReference type="SMART" id="SM00849">
    <property type="entry name" value="Lactamase_B"/>
    <property type="match status" value="1"/>
</dbReference>
<evidence type="ECO:0000256" key="3">
    <source>
        <dbReference type="ARBA" id="ARBA00022801"/>
    </source>
</evidence>
<dbReference type="InterPro" id="IPR036866">
    <property type="entry name" value="RibonucZ/Hydroxyglut_hydro"/>
</dbReference>
<comment type="similarity">
    <text evidence="1">Belongs to the metallo-beta-lactamase superfamily.</text>
</comment>
<sequence>METLTIGELKVTWLRGGNNHLDGGAMFGVVPKELWTKKYPISEGNRIPMRTDPLLVQTEKHLMLIDAGIGNGMLDEKKKRHFGVTEESFIAEDLQKLGFTCEDITHVIMTHLHFDHASGLTKCTNGHFSSVFPNAKIFVSEIEWNEMRNPNIRSKNTYWKQNWEFIQHQVITFSDKDEIVPGVTVHHTGGHSDGHAVVVLKGNNDILVHMGDLLPTHAHQNVLWVMAYDDYPMTSIEQKQQWLAYAYENQAWLSFYHDAFYRAVKWDNKGEIVDEIKRVHSASIQ</sequence>
<dbReference type="AlphaFoldDB" id="A0A0B6AME2"/>
<organism evidence="6 7">
    <name type="scientific">Priestia megaterium (strain ATCC 14581 / DSM 32 / CCUG 1817 / JCM 2506 / NBRC 15308 / NCIMB 9376 / NCTC 10342 / NRRL B-14308 / VKM B-512 / Ford 19)</name>
    <name type="common">Bacillus megaterium</name>
    <dbReference type="NCBI Taxonomy" id="1348623"/>
    <lineage>
        <taxon>Bacteria</taxon>
        <taxon>Bacillati</taxon>
        <taxon>Bacillota</taxon>
        <taxon>Bacilli</taxon>
        <taxon>Bacillales</taxon>
        <taxon>Bacillaceae</taxon>
        <taxon>Priestia</taxon>
    </lineage>
</organism>
<proteinExistence type="inferred from homology"/>